<feature type="compositionally biased region" description="Polar residues" evidence="1">
    <location>
        <begin position="134"/>
        <end position="143"/>
    </location>
</feature>
<feature type="compositionally biased region" description="Polar residues" evidence="1">
    <location>
        <begin position="316"/>
        <end position="341"/>
    </location>
</feature>
<feature type="compositionally biased region" description="Low complexity" evidence="1">
    <location>
        <begin position="155"/>
        <end position="177"/>
    </location>
</feature>
<evidence type="ECO:0000313" key="2">
    <source>
        <dbReference type="EMBL" id="CAD1558393.1"/>
    </source>
</evidence>
<feature type="compositionally biased region" description="Low complexity" evidence="1">
    <location>
        <begin position="464"/>
        <end position="475"/>
    </location>
</feature>
<feature type="region of interest" description="Disordered" evidence="1">
    <location>
        <begin position="57"/>
        <end position="90"/>
    </location>
</feature>
<name>A0A6V7K3S6_9HYME</name>
<feature type="compositionally biased region" description="Low complexity" evidence="1">
    <location>
        <begin position="249"/>
        <end position="272"/>
    </location>
</feature>
<accession>A0A6V7K3S6</accession>
<dbReference type="EMBL" id="CADCXW020000021">
    <property type="protein sequence ID" value="CAD1558393.1"/>
    <property type="molecule type" value="Genomic_DNA"/>
</dbReference>
<sequence>MGEPISAQTPQSNGGVKQKPTSLNLALGSGYYRNANGRVSLNDLHLQQQIVDGRISGSGRIKSISPNPPTDNESTKHNQLPSLPPTSSSLSAVTGWNLLVDREDLLESQPPPPPAPSNRPACLRSAIVNNNEHQYVPSNTHYPSQPAEEQKKTCQQQQQQQQIAQPQARSSRQSSPIGQLSAPSPNHNGYGFTLYTPPAPIPASGPNKVRPALNGLPQPPVRRPHSIAAPTYSINSQQQYAYGQFNGRPTIPQSSSSTSISATTSATPTSATWSNGPEVTFNTTTAQNSPYAVPRRSQSVASTPVSSSPVVAQPKCQEQTTQSTATIRTAQSTSNHWNGQSLPRRPHSIATTPVSGPATTSSAQLQWGASGMVLHQPIPRRAYASTLPHPQPPTPISQGGVGLGLMNNPGNCNTWTPGSVFRHRPHNLASTPVTTLHTPASPSDSGYRSLPSSASDYQLLKSPQTHQQHQYNSHNNQDDSQSAVRRLSLPASAQTILRASGPKPSPTFHGLPFRPFTCGVSPNGNPIFLGCTHLHNSNSGSSISTTGSTRVSTPATSPAHALTTSQAIQQLLAQPKNGFKIVDDKVSLFIEILDTQERFAKVSLYP</sequence>
<feature type="region of interest" description="Disordered" evidence="1">
    <location>
        <begin position="1"/>
        <end position="22"/>
    </location>
</feature>
<feature type="region of interest" description="Disordered" evidence="1">
    <location>
        <begin position="424"/>
        <end position="485"/>
    </location>
</feature>
<feature type="compositionally biased region" description="Low complexity" evidence="1">
    <location>
        <begin position="297"/>
        <end position="314"/>
    </location>
</feature>
<feature type="region of interest" description="Disordered" evidence="1">
    <location>
        <begin position="249"/>
        <end position="362"/>
    </location>
</feature>
<gene>
    <name evidence="2" type="ORF">BBRV_LOCUS68085</name>
</gene>
<protein>
    <submittedName>
        <fullName evidence="2">Uncharacterized protein</fullName>
    </submittedName>
</protein>
<reference evidence="2" key="1">
    <citation type="submission" date="2020-07" db="EMBL/GenBank/DDBJ databases">
        <authorList>
            <person name="Ferguson B K."/>
        </authorList>
    </citation>
    <scope>NUCLEOTIDE SEQUENCE</scope>
    <source>
        <strain evidence="2">L06</strain>
    </source>
</reference>
<feature type="region of interest" description="Disordered" evidence="1">
    <location>
        <begin position="134"/>
        <end position="219"/>
    </location>
</feature>
<dbReference type="AlphaFoldDB" id="A0A6V7K3S6"/>
<feature type="compositionally biased region" description="Polar residues" evidence="1">
    <location>
        <begin position="273"/>
        <end position="290"/>
    </location>
</feature>
<feature type="compositionally biased region" description="Polar residues" evidence="1">
    <location>
        <begin position="349"/>
        <end position="362"/>
    </location>
</feature>
<feature type="compositionally biased region" description="Polar residues" evidence="1">
    <location>
        <begin position="428"/>
        <end position="456"/>
    </location>
</feature>
<evidence type="ECO:0000256" key="1">
    <source>
        <dbReference type="SAM" id="MobiDB-lite"/>
    </source>
</evidence>
<proteinExistence type="predicted"/>
<organism evidence="2">
    <name type="scientific">Bracon brevicornis</name>
    <dbReference type="NCBI Taxonomy" id="1563983"/>
    <lineage>
        <taxon>Eukaryota</taxon>
        <taxon>Metazoa</taxon>
        <taxon>Ecdysozoa</taxon>
        <taxon>Arthropoda</taxon>
        <taxon>Hexapoda</taxon>
        <taxon>Insecta</taxon>
        <taxon>Pterygota</taxon>
        <taxon>Neoptera</taxon>
        <taxon>Endopterygota</taxon>
        <taxon>Hymenoptera</taxon>
        <taxon>Apocrita</taxon>
        <taxon>Ichneumonoidea</taxon>
        <taxon>Braconidae</taxon>
        <taxon>Braconinae</taxon>
        <taxon>Bracon</taxon>
    </lineage>
</organism>